<evidence type="ECO:0000313" key="4">
    <source>
        <dbReference type="Proteomes" id="UP000472320"/>
    </source>
</evidence>
<sequence length="400" mass="43131">MKKICRAIAALSTAGLALQAGAQESGPTVTISGFGTAALTSSDTDDAEFARPNQAAGVKKNWRTGVDSNFGIQATVKVNDWLSFTGQGLARKDAVDDWGAEAAWAFAKFKATDELSVRVGRMGAPIYMISDFRNVGYANTMLRPPAEVYRQVTLDSFDGADLLYQHSFGDTSLSVQFGAGRANKDLVTGSIEFRDMLMLHVVAENGPFTLRFGRAQAKFTLKDNPGLNTLVGTLRKVGLAPVADMMPLDDVKGTFTSVGGTMDWKNIVLQAEYAQRRTDTLVVHDTNSWYAMAGYRFGKFLPYYYHGNITQKSPRVVAGLPSTGPLAPLAFLINGRGGAAQAALQSADAIGVRWDFYKSLALKVQVDHIKPKDGPGAFLNPTPTFTGPVNVYAVALDFVF</sequence>
<organism evidence="3 4">
    <name type="scientific">Massilia eburnea</name>
    <dbReference type="NCBI Taxonomy" id="1776165"/>
    <lineage>
        <taxon>Bacteria</taxon>
        <taxon>Pseudomonadati</taxon>
        <taxon>Pseudomonadota</taxon>
        <taxon>Betaproteobacteria</taxon>
        <taxon>Burkholderiales</taxon>
        <taxon>Oxalobacteraceae</taxon>
        <taxon>Telluria group</taxon>
        <taxon>Massilia</taxon>
    </lineage>
</organism>
<dbReference type="InterPro" id="IPR033900">
    <property type="entry name" value="Gram_neg_porin_domain"/>
</dbReference>
<dbReference type="Gene3D" id="2.40.160.10">
    <property type="entry name" value="Porin"/>
    <property type="match status" value="1"/>
</dbReference>
<feature type="domain" description="Porin" evidence="2">
    <location>
        <begin position="9"/>
        <end position="300"/>
    </location>
</feature>
<dbReference type="RefSeq" id="WP_155457340.1">
    <property type="nucleotide sequence ID" value="NZ_WNKX01000043.1"/>
</dbReference>
<dbReference type="GO" id="GO:0016020">
    <property type="term" value="C:membrane"/>
    <property type="evidence" value="ECO:0007669"/>
    <property type="project" value="InterPro"/>
</dbReference>
<dbReference type="OrthoDB" id="197869at2"/>
<dbReference type="AlphaFoldDB" id="A0A6L6QQM5"/>
<reference evidence="3 4" key="1">
    <citation type="submission" date="2019-11" db="EMBL/GenBank/DDBJ databases">
        <title>Type strains purchased from KCTC, JCM and DSMZ.</title>
        <authorList>
            <person name="Lu H."/>
        </authorList>
    </citation>
    <scope>NUCLEOTIDE SEQUENCE [LARGE SCALE GENOMIC DNA]</scope>
    <source>
        <strain evidence="3 4">JCM 31587</strain>
    </source>
</reference>
<feature type="chain" id="PRO_5027047150" evidence="1">
    <location>
        <begin position="23"/>
        <end position="400"/>
    </location>
</feature>
<keyword evidence="4" id="KW-1185">Reference proteome</keyword>
<dbReference type="EMBL" id="WNKX01000043">
    <property type="protein sequence ID" value="MTW14401.1"/>
    <property type="molecule type" value="Genomic_DNA"/>
</dbReference>
<keyword evidence="1" id="KW-0732">Signal</keyword>
<protein>
    <submittedName>
        <fullName evidence="3">Porin</fullName>
    </submittedName>
</protein>
<gene>
    <name evidence="3" type="ORF">GM658_27670</name>
</gene>
<comment type="caution">
    <text evidence="3">The sequence shown here is derived from an EMBL/GenBank/DDBJ whole genome shotgun (WGS) entry which is preliminary data.</text>
</comment>
<dbReference type="GO" id="GO:0015288">
    <property type="term" value="F:porin activity"/>
    <property type="evidence" value="ECO:0007669"/>
    <property type="project" value="InterPro"/>
</dbReference>
<feature type="signal peptide" evidence="1">
    <location>
        <begin position="1"/>
        <end position="22"/>
    </location>
</feature>
<name>A0A6L6QQM5_9BURK</name>
<evidence type="ECO:0000313" key="3">
    <source>
        <dbReference type="EMBL" id="MTW14401.1"/>
    </source>
</evidence>
<dbReference type="InterPro" id="IPR023614">
    <property type="entry name" value="Porin_dom_sf"/>
</dbReference>
<evidence type="ECO:0000256" key="1">
    <source>
        <dbReference type="SAM" id="SignalP"/>
    </source>
</evidence>
<dbReference type="Pfam" id="PF13609">
    <property type="entry name" value="Porin_4"/>
    <property type="match status" value="1"/>
</dbReference>
<evidence type="ECO:0000259" key="2">
    <source>
        <dbReference type="Pfam" id="PF13609"/>
    </source>
</evidence>
<dbReference type="Proteomes" id="UP000472320">
    <property type="component" value="Unassembled WGS sequence"/>
</dbReference>
<proteinExistence type="predicted"/>
<accession>A0A6L6QQM5</accession>
<dbReference type="SUPFAM" id="SSF56935">
    <property type="entry name" value="Porins"/>
    <property type="match status" value="1"/>
</dbReference>